<dbReference type="InterPro" id="IPR041581">
    <property type="entry name" value="Glyoxalase_6"/>
</dbReference>
<dbReference type="EMBL" id="JACCBB010000001">
    <property type="protein sequence ID" value="NYD23809.1"/>
    <property type="molecule type" value="Genomic_DNA"/>
</dbReference>
<dbReference type="PROSITE" id="PS51819">
    <property type="entry name" value="VOC"/>
    <property type="match status" value="1"/>
</dbReference>
<dbReference type="InterPro" id="IPR037523">
    <property type="entry name" value="VOC_core"/>
</dbReference>
<gene>
    <name evidence="2" type="ORF">BJ968_003349</name>
</gene>
<dbReference type="PANTHER" id="PTHR35908">
    <property type="entry name" value="HYPOTHETICAL FUSION PROTEIN"/>
    <property type="match status" value="1"/>
</dbReference>
<dbReference type="InterPro" id="IPR029068">
    <property type="entry name" value="Glyas_Bleomycin-R_OHBP_Dase"/>
</dbReference>
<dbReference type="Gene3D" id="3.10.180.10">
    <property type="entry name" value="2,3-Dihydroxybiphenyl 1,2-Dioxygenase, domain 1"/>
    <property type="match status" value="1"/>
</dbReference>
<organism evidence="2 3">
    <name type="scientific">Kineococcus aurantiacus</name>
    <dbReference type="NCBI Taxonomy" id="37633"/>
    <lineage>
        <taxon>Bacteria</taxon>
        <taxon>Bacillati</taxon>
        <taxon>Actinomycetota</taxon>
        <taxon>Actinomycetes</taxon>
        <taxon>Kineosporiales</taxon>
        <taxon>Kineosporiaceae</taxon>
        <taxon>Kineococcus</taxon>
    </lineage>
</organism>
<name>A0A7Y9DNE8_9ACTN</name>
<dbReference type="SUPFAM" id="SSF54593">
    <property type="entry name" value="Glyoxalase/Bleomycin resistance protein/Dihydroxybiphenyl dioxygenase"/>
    <property type="match status" value="1"/>
</dbReference>
<dbReference type="GO" id="GO:0016829">
    <property type="term" value="F:lyase activity"/>
    <property type="evidence" value="ECO:0007669"/>
    <property type="project" value="UniProtKB-KW"/>
</dbReference>
<dbReference type="AlphaFoldDB" id="A0A7Y9DNE8"/>
<evidence type="ECO:0000313" key="3">
    <source>
        <dbReference type="Proteomes" id="UP000521922"/>
    </source>
</evidence>
<evidence type="ECO:0000313" key="2">
    <source>
        <dbReference type="EMBL" id="NYD23809.1"/>
    </source>
</evidence>
<evidence type="ECO:0000259" key="1">
    <source>
        <dbReference type="PROSITE" id="PS51819"/>
    </source>
</evidence>
<dbReference type="Proteomes" id="UP000521922">
    <property type="component" value="Unassembled WGS sequence"/>
</dbReference>
<protein>
    <submittedName>
        <fullName evidence="2">Putative enzyme related to lactoylglutathione lyase</fullName>
    </submittedName>
</protein>
<proteinExistence type="predicted"/>
<feature type="domain" description="VOC" evidence="1">
    <location>
        <begin position="8"/>
        <end position="126"/>
    </location>
</feature>
<dbReference type="PANTHER" id="PTHR35908:SF1">
    <property type="entry name" value="CONSERVED PROTEIN"/>
    <property type="match status" value="1"/>
</dbReference>
<dbReference type="Pfam" id="PF18029">
    <property type="entry name" value="Glyoxalase_6"/>
    <property type="match status" value="1"/>
</dbReference>
<keyword evidence="3" id="KW-1185">Reference proteome</keyword>
<comment type="caution">
    <text evidence="2">The sequence shown here is derived from an EMBL/GenBank/DDBJ whole genome shotgun (WGS) entry which is preliminary data.</text>
</comment>
<sequence>MAEQTGVRFTTVALDTPDPRGLAAFYAALLGWRVDEDTSGDEWVNVRGDVPGLHLAFQLAPDHVPPTWPAGDVPQQVHLDFHVADWDSTQPRVLELGGRLVQDEAEHPSWRVYADPAGHLFCLCLDSA</sequence>
<accession>A0A7Y9DNE8</accession>
<keyword evidence="2" id="KW-0456">Lyase</keyword>
<reference evidence="2 3" key="1">
    <citation type="submission" date="2020-07" db="EMBL/GenBank/DDBJ databases">
        <title>Sequencing the genomes of 1000 actinobacteria strains.</title>
        <authorList>
            <person name="Klenk H.-P."/>
        </authorList>
    </citation>
    <scope>NUCLEOTIDE SEQUENCE [LARGE SCALE GENOMIC DNA]</scope>
    <source>
        <strain evidence="2 3">DSM 7487</strain>
    </source>
</reference>
<dbReference type="RefSeq" id="WP_179753806.1">
    <property type="nucleotide sequence ID" value="NZ_BAAAGN010000003.1"/>
</dbReference>